<accession>A0A2J8SP34</accession>
<dbReference type="AlphaFoldDB" id="A0A2J8SP34"/>
<gene>
    <name evidence="1" type="ORF">CR201_G0041441</name>
</gene>
<organism evidence="1">
    <name type="scientific">Pongo abelii</name>
    <name type="common">Sumatran orangutan</name>
    <name type="synonym">Pongo pygmaeus abelii</name>
    <dbReference type="NCBI Taxonomy" id="9601"/>
    <lineage>
        <taxon>Eukaryota</taxon>
        <taxon>Metazoa</taxon>
        <taxon>Chordata</taxon>
        <taxon>Craniata</taxon>
        <taxon>Vertebrata</taxon>
        <taxon>Euteleostomi</taxon>
        <taxon>Mammalia</taxon>
        <taxon>Eutheria</taxon>
        <taxon>Euarchontoglires</taxon>
        <taxon>Primates</taxon>
        <taxon>Haplorrhini</taxon>
        <taxon>Catarrhini</taxon>
        <taxon>Hominidae</taxon>
        <taxon>Pongo</taxon>
    </lineage>
</organism>
<sequence>MGSAEDAVKEKLLWNVKKEVRWRLASCIS</sequence>
<evidence type="ECO:0000313" key="1">
    <source>
        <dbReference type="EMBL" id="PNJ22540.1"/>
    </source>
</evidence>
<proteinExistence type="predicted"/>
<protein>
    <submittedName>
        <fullName evidence="1">SGSM2 isoform 1</fullName>
    </submittedName>
</protein>
<dbReference type="EMBL" id="NDHI03003557">
    <property type="protein sequence ID" value="PNJ22540.1"/>
    <property type="molecule type" value="Genomic_DNA"/>
</dbReference>
<reference evidence="1" key="1">
    <citation type="submission" date="2017-12" db="EMBL/GenBank/DDBJ databases">
        <title>High-resolution comparative analysis of great ape genomes.</title>
        <authorList>
            <person name="Pollen A."/>
            <person name="Hastie A."/>
            <person name="Hormozdiari F."/>
            <person name="Dougherty M."/>
            <person name="Liu R."/>
            <person name="Chaisson M."/>
            <person name="Hoppe E."/>
            <person name="Hill C."/>
            <person name="Pang A."/>
            <person name="Hillier L."/>
            <person name="Baker C."/>
            <person name="Armstrong J."/>
            <person name="Shendure J."/>
            <person name="Paten B."/>
            <person name="Wilson R."/>
            <person name="Chao H."/>
            <person name="Schneider V."/>
            <person name="Ventura M."/>
            <person name="Kronenberg Z."/>
            <person name="Murali S."/>
            <person name="Gordon D."/>
            <person name="Cantsilieris S."/>
            <person name="Munson K."/>
            <person name="Nelson B."/>
            <person name="Raja A."/>
            <person name="Underwood J."/>
            <person name="Diekhans M."/>
            <person name="Fiddes I."/>
            <person name="Haussler D."/>
            <person name="Eichler E."/>
        </authorList>
    </citation>
    <scope>NUCLEOTIDE SEQUENCE [LARGE SCALE GENOMIC DNA]</scope>
    <source>
        <strain evidence="1">Susie</strain>
    </source>
</reference>
<name>A0A2J8SP34_PONAB</name>
<comment type="caution">
    <text evidence="1">The sequence shown here is derived from an EMBL/GenBank/DDBJ whole genome shotgun (WGS) entry which is preliminary data.</text>
</comment>